<sequence length="299" mass="33758">MSSSGEQKSAAEQKLVEQKVFLALRNKTVSKNCYRVLGFSIELDKGQSLGLIIKRDIVVGVKWDSPCLEDPDKNKDLLTKLNQTGGKHTVHVIRFKRRPTMKPILPKGYRPVEGFQYEWTMVYLMRGMTLGLDVRVIDGKVYVTHIYPDSIASMSLLIGECIIDVEGELVTSIPQLTSSMVKALDKNGQVRLLVEEPGNDMLRNMLRAKIAVAMGPTDQKDLPLPPETRPWIEKGLAALKEKDPKPIYRPPKSEKTKQRKTHFSEKTVEHTFFDDLQTSLIVKVPPPRIAEDKPKDKLG</sequence>
<dbReference type="PANTHER" id="PTHR31327">
    <property type="entry name" value="SPERM MEIOSIS PDZ DOMAIN CONTAINING PROTEINS-RELATED"/>
    <property type="match status" value="1"/>
</dbReference>
<dbReference type="InterPro" id="IPR036034">
    <property type="entry name" value="PDZ_sf"/>
</dbReference>
<name>A0AA36MF20_CYLNA</name>
<feature type="region of interest" description="Disordered" evidence="1">
    <location>
        <begin position="242"/>
        <end position="266"/>
    </location>
</feature>
<evidence type="ECO:0000313" key="2">
    <source>
        <dbReference type="EMBL" id="CAJ0607042.1"/>
    </source>
</evidence>
<protein>
    <recommendedName>
        <fullName evidence="4">PDZ domain-containing protein</fullName>
    </recommendedName>
</protein>
<organism evidence="2 3">
    <name type="scientific">Cylicocyclus nassatus</name>
    <name type="common">Nematode worm</name>
    <dbReference type="NCBI Taxonomy" id="53992"/>
    <lineage>
        <taxon>Eukaryota</taxon>
        <taxon>Metazoa</taxon>
        <taxon>Ecdysozoa</taxon>
        <taxon>Nematoda</taxon>
        <taxon>Chromadorea</taxon>
        <taxon>Rhabditida</taxon>
        <taxon>Rhabditina</taxon>
        <taxon>Rhabditomorpha</taxon>
        <taxon>Strongyloidea</taxon>
        <taxon>Strongylidae</taxon>
        <taxon>Cylicocyclus</taxon>
    </lineage>
</organism>
<dbReference type="Gene3D" id="2.30.42.10">
    <property type="match status" value="1"/>
</dbReference>
<keyword evidence="3" id="KW-1185">Reference proteome</keyword>
<accession>A0AA36MF20</accession>
<comment type="caution">
    <text evidence="2">The sequence shown here is derived from an EMBL/GenBank/DDBJ whole genome shotgun (WGS) entry which is preliminary data.</text>
</comment>
<dbReference type="PANTHER" id="PTHR31327:SF9">
    <property type="entry name" value="PDZ DOMAIN-CONTAINING PROTEIN"/>
    <property type="match status" value="1"/>
</dbReference>
<gene>
    <name evidence="2" type="ORF">CYNAS_LOCUS19025</name>
</gene>
<evidence type="ECO:0008006" key="4">
    <source>
        <dbReference type="Google" id="ProtNLM"/>
    </source>
</evidence>
<evidence type="ECO:0000256" key="1">
    <source>
        <dbReference type="SAM" id="MobiDB-lite"/>
    </source>
</evidence>
<dbReference type="InterPro" id="IPR040264">
    <property type="entry name" value="T15H9.4-like"/>
</dbReference>
<proteinExistence type="predicted"/>
<reference evidence="2" key="1">
    <citation type="submission" date="2023-07" db="EMBL/GenBank/DDBJ databases">
        <authorList>
            <consortium name="CYATHOMIX"/>
        </authorList>
    </citation>
    <scope>NUCLEOTIDE SEQUENCE</scope>
    <source>
        <strain evidence="2">N/A</strain>
    </source>
</reference>
<dbReference type="SUPFAM" id="SSF50156">
    <property type="entry name" value="PDZ domain-like"/>
    <property type="match status" value="1"/>
</dbReference>
<dbReference type="AlphaFoldDB" id="A0AA36MF20"/>
<dbReference type="EMBL" id="CATQJL010000316">
    <property type="protein sequence ID" value="CAJ0607042.1"/>
    <property type="molecule type" value="Genomic_DNA"/>
</dbReference>
<dbReference type="Proteomes" id="UP001176961">
    <property type="component" value="Unassembled WGS sequence"/>
</dbReference>
<evidence type="ECO:0000313" key="3">
    <source>
        <dbReference type="Proteomes" id="UP001176961"/>
    </source>
</evidence>